<dbReference type="PANTHER" id="PTHR21101:SF12">
    <property type="entry name" value="RESISTIN"/>
    <property type="match status" value="1"/>
</dbReference>
<dbReference type="GO" id="GO:0005179">
    <property type="term" value="F:hormone activity"/>
    <property type="evidence" value="ECO:0007669"/>
    <property type="project" value="InterPro"/>
</dbReference>
<feature type="signal peptide" evidence="2">
    <location>
        <begin position="1"/>
        <end position="19"/>
    </location>
</feature>
<dbReference type="AlphaFoldDB" id="A7SXY5"/>
<feature type="compositionally biased region" description="Acidic residues" evidence="1">
    <location>
        <begin position="41"/>
        <end position="99"/>
    </location>
</feature>
<feature type="region of interest" description="Disordered" evidence="1">
    <location>
        <begin position="22"/>
        <end position="107"/>
    </location>
</feature>
<dbReference type="GO" id="GO:0005576">
    <property type="term" value="C:extracellular region"/>
    <property type="evidence" value="ECO:0007669"/>
    <property type="project" value="InterPro"/>
</dbReference>
<name>A7SXY5_NEMVE</name>
<organism evidence="3 4">
    <name type="scientific">Nematostella vectensis</name>
    <name type="common">Starlet sea anemone</name>
    <dbReference type="NCBI Taxonomy" id="45351"/>
    <lineage>
        <taxon>Eukaryota</taxon>
        <taxon>Metazoa</taxon>
        <taxon>Cnidaria</taxon>
        <taxon>Anthozoa</taxon>
        <taxon>Hexacorallia</taxon>
        <taxon>Actiniaria</taxon>
        <taxon>Edwardsiidae</taxon>
        <taxon>Nematostella</taxon>
    </lineage>
</organism>
<dbReference type="PhylomeDB" id="A7SXY5"/>
<evidence type="ECO:0000313" key="4">
    <source>
        <dbReference type="Proteomes" id="UP000001593"/>
    </source>
</evidence>
<evidence type="ECO:0000313" key="3">
    <source>
        <dbReference type="EMBL" id="EDO31439.1"/>
    </source>
</evidence>
<sequence>MSHKILLLFLLGFVALALSAPATTEEELSPAAQDETKDEPLQEDDEQLSEAEETEKDDEEANQVFQGEEDEETQEEPEDDSEGGTENDENPGEAENEVAEVEKDENVPEKRHHLYRSCHRVCRRYRYCKSFLFIKHKCHYKYHCYLKCSCKVKYYHCRYRRRCVWRYKYYHGKPRRYRHCYRYCYRRINASEFCLLANFVREVRKACYGAQKAGMLLPKPRGLSCRDETASSSSVFFQPEISETSAAAEAALEPFQDIEETSALGQILPSSVDAVRLMKA</sequence>
<dbReference type="PANTHER" id="PTHR21101">
    <property type="entry name" value="RESISTIN"/>
    <property type="match status" value="1"/>
</dbReference>
<gene>
    <name evidence="3" type="ORF">NEMVEDRAFT_v1g248019</name>
</gene>
<feature type="chain" id="PRO_5002714743" evidence="2">
    <location>
        <begin position="20"/>
        <end position="280"/>
    </location>
</feature>
<evidence type="ECO:0000256" key="1">
    <source>
        <dbReference type="SAM" id="MobiDB-lite"/>
    </source>
</evidence>
<keyword evidence="4" id="KW-1185">Reference proteome</keyword>
<evidence type="ECO:0000256" key="2">
    <source>
        <dbReference type="SAM" id="SignalP"/>
    </source>
</evidence>
<dbReference type="EMBL" id="DS469900">
    <property type="protein sequence ID" value="EDO31439.1"/>
    <property type="molecule type" value="Genomic_DNA"/>
</dbReference>
<dbReference type="OMA" id="INASEFC"/>
<dbReference type="InParanoid" id="A7SXY5"/>
<keyword evidence="2" id="KW-0732">Signal</keyword>
<dbReference type="HOGENOM" id="CLU_994995_0_0_1"/>
<proteinExistence type="predicted"/>
<accession>A7SXY5</accession>
<dbReference type="InterPro" id="IPR009714">
    <property type="entry name" value="RELM"/>
</dbReference>
<reference evidence="3 4" key="1">
    <citation type="journal article" date="2007" name="Science">
        <title>Sea anemone genome reveals ancestral eumetazoan gene repertoire and genomic organization.</title>
        <authorList>
            <person name="Putnam N.H."/>
            <person name="Srivastava M."/>
            <person name="Hellsten U."/>
            <person name="Dirks B."/>
            <person name="Chapman J."/>
            <person name="Salamov A."/>
            <person name="Terry A."/>
            <person name="Shapiro H."/>
            <person name="Lindquist E."/>
            <person name="Kapitonov V.V."/>
            <person name="Jurka J."/>
            <person name="Genikhovich G."/>
            <person name="Grigoriev I.V."/>
            <person name="Lucas S.M."/>
            <person name="Steele R.E."/>
            <person name="Finnerty J.R."/>
            <person name="Technau U."/>
            <person name="Martindale M.Q."/>
            <person name="Rokhsar D.S."/>
        </authorList>
    </citation>
    <scope>NUCLEOTIDE SEQUENCE [LARGE SCALE GENOMIC DNA]</scope>
    <source>
        <strain evidence="4">CH2 X CH6</strain>
    </source>
</reference>
<dbReference type="Proteomes" id="UP000001593">
    <property type="component" value="Unassembled WGS sequence"/>
</dbReference>
<protein>
    <submittedName>
        <fullName evidence="3">Uncharacterized protein</fullName>
    </submittedName>
</protein>